<evidence type="ECO:0000256" key="6">
    <source>
        <dbReference type="ARBA" id="ARBA00023098"/>
    </source>
</evidence>
<dbReference type="Pfam" id="PF05826">
    <property type="entry name" value="Phospholip_A2_2"/>
    <property type="match status" value="1"/>
</dbReference>
<dbReference type="EC" id="3.1.1.4" evidence="3"/>
<dbReference type="Gene3D" id="1.20.90.10">
    <property type="entry name" value="Phospholipase A2 domain"/>
    <property type="match status" value="1"/>
</dbReference>
<reference evidence="10 11" key="1">
    <citation type="submission" date="2017-12" db="EMBL/GenBank/DDBJ databases">
        <title>Hemimetabolous genomes reveal molecular basis of termite eusociality.</title>
        <authorList>
            <person name="Harrison M.C."/>
            <person name="Jongepier E."/>
            <person name="Robertson H.M."/>
            <person name="Arning N."/>
            <person name="Bitard-Feildel T."/>
            <person name="Chao H."/>
            <person name="Childers C.P."/>
            <person name="Dinh H."/>
            <person name="Doddapaneni H."/>
            <person name="Dugan S."/>
            <person name="Gowin J."/>
            <person name="Greiner C."/>
            <person name="Han Y."/>
            <person name="Hu H."/>
            <person name="Hughes D.S.T."/>
            <person name="Huylmans A.-K."/>
            <person name="Kemena C."/>
            <person name="Kremer L.P.M."/>
            <person name="Lee S.L."/>
            <person name="Lopez-Ezquerra A."/>
            <person name="Mallet L."/>
            <person name="Monroy-Kuhn J.M."/>
            <person name="Moser A."/>
            <person name="Murali S.C."/>
            <person name="Muzny D.M."/>
            <person name="Otani S."/>
            <person name="Piulachs M.-D."/>
            <person name="Poelchau M."/>
            <person name="Qu J."/>
            <person name="Schaub F."/>
            <person name="Wada-Katsumata A."/>
            <person name="Worley K.C."/>
            <person name="Xie Q."/>
            <person name="Ylla G."/>
            <person name="Poulsen M."/>
            <person name="Gibbs R.A."/>
            <person name="Schal C."/>
            <person name="Richards S."/>
            <person name="Belles X."/>
            <person name="Korb J."/>
            <person name="Bornberg-Bauer E."/>
        </authorList>
    </citation>
    <scope>NUCLEOTIDE SEQUENCE [LARGE SCALE GENOMIC DNA]</scope>
    <source>
        <tissue evidence="10">Whole body</tissue>
    </source>
</reference>
<dbReference type="GO" id="GO:0016042">
    <property type="term" value="P:lipid catabolic process"/>
    <property type="evidence" value="ECO:0007669"/>
    <property type="project" value="UniProtKB-KW"/>
</dbReference>
<evidence type="ECO:0000313" key="10">
    <source>
        <dbReference type="EMBL" id="PNF33964.1"/>
    </source>
</evidence>
<feature type="domain" description="Phospholipase A2-like central" evidence="9">
    <location>
        <begin position="175"/>
        <end position="244"/>
    </location>
</feature>
<dbReference type="GO" id="GO:0050482">
    <property type="term" value="P:arachidonate secretion"/>
    <property type="evidence" value="ECO:0007669"/>
    <property type="project" value="InterPro"/>
</dbReference>
<dbReference type="InterPro" id="IPR036444">
    <property type="entry name" value="PLipase_A2_dom_sf"/>
</dbReference>
<accession>A0A2J7QZG8</accession>
<dbReference type="SUPFAM" id="SSF48619">
    <property type="entry name" value="Phospholipase A2, PLA2"/>
    <property type="match status" value="1"/>
</dbReference>
<feature type="transmembrane region" description="Helical" evidence="8">
    <location>
        <begin position="37"/>
        <end position="57"/>
    </location>
</feature>
<protein>
    <recommendedName>
        <fullName evidence="3">phospholipase A2</fullName>
        <ecNumber evidence="3">3.1.1.4</ecNumber>
    </recommendedName>
    <alternativeName>
        <fullName evidence="7">Phosphatidylcholine 2-acylhydrolase</fullName>
    </alternativeName>
</protein>
<keyword evidence="6" id="KW-0443">Lipid metabolism</keyword>
<dbReference type="GO" id="GO:0006644">
    <property type="term" value="P:phospholipid metabolic process"/>
    <property type="evidence" value="ECO:0007669"/>
    <property type="project" value="InterPro"/>
</dbReference>
<dbReference type="STRING" id="105785.A0A2J7QZG8"/>
<dbReference type="Proteomes" id="UP000235965">
    <property type="component" value="Unassembled WGS sequence"/>
</dbReference>
<dbReference type="EMBL" id="NEVH01009069">
    <property type="protein sequence ID" value="PNF33964.1"/>
    <property type="molecule type" value="Genomic_DNA"/>
</dbReference>
<comment type="cofactor">
    <cofactor evidence="1">
        <name>Ca(2+)</name>
        <dbReference type="ChEBI" id="CHEBI:29108"/>
    </cofactor>
</comment>
<keyword evidence="8" id="KW-1133">Transmembrane helix</keyword>
<keyword evidence="5" id="KW-0442">Lipid degradation</keyword>
<comment type="subcellular location">
    <subcellularLocation>
        <location evidence="2">Secreted</location>
    </subcellularLocation>
</comment>
<organism evidence="10 11">
    <name type="scientific">Cryptotermes secundus</name>
    <dbReference type="NCBI Taxonomy" id="105785"/>
    <lineage>
        <taxon>Eukaryota</taxon>
        <taxon>Metazoa</taxon>
        <taxon>Ecdysozoa</taxon>
        <taxon>Arthropoda</taxon>
        <taxon>Hexapoda</taxon>
        <taxon>Insecta</taxon>
        <taxon>Pterygota</taxon>
        <taxon>Neoptera</taxon>
        <taxon>Polyneoptera</taxon>
        <taxon>Dictyoptera</taxon>
        <taxon>Blattodea</taxon>
        <taxon>Blattoidea</taxon>
        <taxon>Termitoidae</taxon>
        <taxon>Kalotermitidae</taxon>
        <taxon>Cryptotermitinae</taxon>
        <taxon>Cryptotermes</taxon>
    </lineage>
</organism>
<keyword evidence="11" id="KW-1185">Reference proteome</keyword>
<dbReference type="OrthoDB" id="6501032at2759"/>
<evidence type="ECO:0000256" key="4">
    <source>
        <dbReference type="ARBA" id="ARBA00022525"/>
    </source>
</evidence>
<dbReference type="PROSITE" id="PS00118">
    <property type="entry name" value="PA2_HIS"/>
    <property type="match status" value="1"/>
</dbReference>
<keyword evidence="4" id="KW-0964">Secreted</keyword>
<comment type="caution">
    <text evidence="10">The sequence shown here is derived from an EMBL/GenBank/DDBJ whole genome shotgun (WGS) entry which is preliminary data.</text>
</comment>
<keyword evidence="8" id="KW-0472">Membrane</keyword>
<evidence type="ECO:0000259" key="9">
    <source>
        <dbReference type="Pfam" id="PF05826"/>
    </source>
</evidence>
<gene>
    <name evidence="10" type="ORF">B7P43_G04651</name>
</gene>
<evidence type="ECO:0000256" key="8">
    <source>
        <dbReference type="SAM" id="Phobius"/>
    </source>
</evidence>
<dbReference type="InterPro" id="IPR033113">
    <property type="entry name" value="PLA2_histidine"/>
</dbReference>
<dbReference type="InParanoid" id="A0A2J7QZG8"/>
<dbReference type="InterPro" id="IPR016090">
    <property type="entry name" value="PLA2-like_dom"/>
</dbReference>
<evidence type="ECO:0000256" key="1">
    <source>
        <dbReference type="ARBA" id="ARBA00001913"/>
    </source>
</evidence>
<dbReference type="GO" id="GO:0005576">
    <property type="term" value="C:extracellular region"/>
    <property type="evidence" value="ECO:0007669"/>
    <property type="project" value="UniProtKB-SubCell"/>
</dbReference>
<sequence length="339" mass="38363">MSISDHRLLDIRVSSDNIIAEVQTVSRGREMRTISNGVFFPLTIAGLAILAVAPLLVKAQSSSRTPAETSPYKGFSGLWVKSDSVKQVYYHDQTVAVVELGPRKRLENCELIEVTTPKEVNDTLQSLRSVSEPMSITFDEMFQLMNQCHDFVSPLETSENSNKTPRVTGTVFIGIVPGTKWCGNSDIAKTYFELGREKDVDKCCRTHDLCPVKVRSYRTRYNLTNENFYTNDTHQEIQVKLILCPNNMPLRYKGHGDKSLDSLDLNTYWKVNGDLGCASRVQILDVILGFFVHIQIQTGSGFHPVLYQVDNWPLSLGLKWLSYELDYSPPPNARLRMYV</sequence>
<keyword evidence="8" id="KW-0812">Transmembrane</keyword>
<dbReference type="GO" id="GO:0004623">
    <property type="term" value="F:phospholipase A2 activity"/>
    <property type="evidence" value="ECO:0007669"/>
    <property type="project" value="UniProtKB-EC"/>
</dbReference>
<evidence type="ECO:0000256" key="2">
    <source>
        <dbReference type="ARBA" id="ARBA00004613"/>
    </source>
</evidence>
<proteinExistence type="predicted"/>
<evidence type="ECO:0000256" key="3">
    <source>
        <dbReference type="ARBA" id="ARBA00013278"/>
    </source>
</evidence>
<dbReference type="AlphaFoldDB" id="A0A2J7QZG8"/>
<evidence type="ECO:0000256" key="5">
    <source>
        <dbReference type="ARBA" id="ARBA00022963"/>
    </source>
</evidence>
<evidence type="ECO:0000256" key="7">
    <source>
        <dbReference type="ARBA" id="ARBA00029903"/>
    </source>
</evidence>
<evidence type="ECO:0000313" key="11">
    <source>
        <dbReference type="Proteomes" id="UP000235965"/>
    </source>
</evidence>
<dbReference type="PANTHER" id="PTHR12253">
    <property type="entry name" value="RH14732P"/>
    <property type="match status" value="1"/>
</dbReference>
<name>A0A2J7QZG8_9NEOP</name>